<dbReference type="SMART" id="SM00345">
    <property type="entry name" value="HTH_GNTR"/>
    <property type="match status" value="1"/>
</dbReference>
<dbReference type="AlphaFoldDB" id="A0A926NWG4"/>
<dbReference type="SUPFAM" id="SSF46785">
    <property type="entry name" value="Winged helix' DNA-binding domain"/>
    <property type="match status" value="1"/>
</dbReference>
<proteinExistence type="predicted"/>
<keyword evidence="1" id="KW-0805">Transcription regulation</keyword>
<dbReference type="RefSeq" id="WP_190290292.1">
    <property type="nucleotide sequence ID" value="NZ_JABFCZ010000005.1"/>
</dbReference>
<dbReference type="EMBL" id="JABFCZ010000005">
    <property type="protein sequence ID" value="MBD1545611.1"/>
    <property type="molecule type" value="Genomic_DNA"/>
</dbReference>
<feature type="domain" description="HTH gntR-type" evidence="4">
    <location>
        <begin position="21"/>
        <end position="88"/>
    </location>
</feature>
<dbReference type="PANTHER" id="PTHR43537">
    <property type="entry name" value="TRANSCRIPTIONAL REGULATOR, GNTR FAMILY"/>
    <property type="match status" value="1"/>
</dbReference>
<gene>
    <name evidence="5" type="ORF">HK439_05015</name>
</gene>
<keyword evidence="2" id="KW-0238">DNA-binding</keyword>
<accession>A0A926NWG4</accession>
<dbReference type="SMART" id="SM00895">
    <property type="entry name" value="FCD"/>
    <property type="match status" value="1"/>
</dbReference>
<evidence type="ECO:0000256" key="3">
    <source>
        <dbReference type="ARBA" id="ARBA00023163"/>
    </source>
</evidence>
<name>A0A926NWG4_9HYPH</name>
<keyword evidence="3" id="KW-0804">Transcription</keyword>
<sequence>MSPPTQGPIVSAKPEIKAASRTRTEDIRLQLADEIVKGDLAPGTQLDEMGLAARFNVSRTPIREALRQLETSGLVELKPHRGCFVTYLSAEKLQEMFVAMAEMEALCAGLAAINMSRKERRELEALLEALAEPMRKGDPQRYHELNEEFHNAIYAGSHNSYLAELTLATRRRLAPFRRAQFRTLGRLAQSQAEHTDIVEAILRGDREAAAEVMRSHIDTVRNAFDTYVEQL</sequence>
<dbReference type="InterPro" id="IPR036388">
    <property type="entry name" value="WH-like_DNA-bd_sf"/>
</dbReference>
<dbReference type="Pfam" id="PF00392">
    <property type="entry name" value="GntR"/>
    <property type="match status" value="1"/>
</dbReference>
<evidence type="ECO:0000313" key="5">
    <source>
        <dbReference type="EMBL" id="MBD1545611.1"/>
    </source>
</evidence>
<comment type="caution">
    <text evidence="5">The sequence shown here is derived from an EMBL/GenBank/DDBJ whole genome shotgun (WGS) entry which is preliminary data.</text>
</comment>
<dbReference type="InterPro" id="IPR008920">
    <property type="entry name" value="TF_FadR/GntR_C"/>
</dbReference>
<organism evidence="5 6">
    <name type="scientific">Roseibium aggregatum</name>
    <dbReference type="NCBI Taxonomy" id="187304"/>
    <lineage>
        <taxon>Bacteria</taxon>
        <taxon>Pseudomonadati</taxon>
        <taxon>Pseudomonadota</taxon>
        <taxon>Alphaproteobacteria</taxon>
        <taxon>Hyphomicrobiales</taxon>
        <taxon>Stappiaceae</taxon>
        <taxon>Roseibium</taxon>
    </lineage>
</organism>
<dbReference type="CDD" id="cd07377">
    <property type="entry name" value="WHTH_GntR"/>
    <property type="match status" value="1"/>
</dbReference>
<dbReference type="Pfam" id="PF07729">
    <property type="entry name" value="FCD"/>
    <property type="match status" value="1"/>
</dbReference>
<dbReference type="PRINTS" id="PR00035">
    <property type="entry name" value="HTHGNTR"/>
</dbReference>
<evidence type="ECO:0000256" key="2">
    <source>
        <dbReference type="ARBA" id="ARBA00023125"/>
    </source>
</evidence>
<evidence type="ECO:0000313" key="6">
    <source>
        <dbReference type="Proteomes" id="UP000598467"/>
    </source>
</evidence>
<dbReference type="Proteomes" id="UP000598467">
    <property type="component" value="Unassembled WGS sequence"/>
</dbReference>
<dbReference type="InterPro" id="IPR011711">
    <property type="entry name" value="GntR_C"/>
</dbReference>
<evidence type="ECO:0000256" key="1">
    <source>
        <dbReference type="ARBA" id="ARBA00023015"/>
    </source>
</evidence>
<dbReference type="SUPFAM" id="SSF48008">
    <property type="entry name" value="GntR ligand-binding domain-like"/>
    <property type="match status" value="1"/>
</dbReference>
<protein>
    <submittedName>
        <fullName evidence="5">GntR family transcriptional regulator</fullName>
    </submittedName>
</protein>
<dbReference type="InterPro" id="IPR000524">
    <property type="entry name" value="Tscrpt_reg_HTH_GntR"/>
</dbReference>
<dbReference type="PANTHER" id="PTHR43537:SF49">
    <property type="entry name" value="TRANSCRIPTIONAL REGULATORY PROTEIN"/>
    <property type="match status" value="1"/>
</dbReference>
<evidence type="ECO:0000259" key="4">
    <source>
        <dbReference type="PROSITE" id="PS50949"/>
    </source>
</evidence>
<dbReference type="Gene3D" id="1.10.10.10">
    <property type="entry name" value="Winged helix-like DNA-binding domain superfamily/Winged helix DNA-binding domain"/>
    <property type="match status" value="1"/>
</dbReference>
<dbReference type="InterPro" id="IPR036390">
    <property type="entry name" value="WH_DNA-bd_sf"/>
</dbReference>
<dbReference type="Gene3D" id="1.20.120.530">
    <property type="entry name" value="GntR ligand-binding domain-like"/>
    <property type="match status" value="1"/>
</dbReference>
<dbReference type="GO" id="GO:0003700">
    <property type="term" value="F:DNA-binding transcription factor activity"/>
    <property type="evidence" value="ECO:0007669"/>
    <property type="project" value="InterPro"/>
</dbReference>
<dbReference type="PROSITE" id="PS50949">
    <property type="entry name" value="HTH_GNTR"/>
    <property type="match status" value="1"/>
</dbReference>
<dbReference type="GO" id="GO:0003677">
    <property type="term" value="F:DNA binding"/>
    <property type="evidence" value="ECO:0007669"/>
    <property type="project" value="UniProtKB-KW"/>
</dbReference>
<reference evidence="5" key="1">
    <citation type="submission" date="2020-05" db="EMBL/GenBank/DDBJ databases">
        <title>Identification of trans-AT polyketide cluster in two marine bacteria, producers of a novel glutaramide-containing polyketide sesbanimide D and analogs.</title>
        <authorList>
            <person name="Kacar D."/>
            <person name="Rodriguez P."/>
            <person name="Canedo L."/>
            <person name="Gonzalez E."/>
            <person name="Galan B."/>
            <person name="De La Calle F."/>
            <person name="Garcia J.L."/>
        </authorList>
    </citation>
    <scope>NUCLEOTIDE SEQUENCE</scope>
    <source>
        <strain evidence="5">PHM038</strain>
    </source>
</reference>